<dbReference type="EMBL" id="JBDXMX010000004">
    <property type="protein sequence ID" value="MEO9248037.1"/>
    <property type="molecule type" value="Genomic_DNA"/>
</dbReference>
<gene>
    <name evidence="2" type="ORF">ABDK96_10115</name>
</gene>
<evidence type="ECO:0000313" key="2">
    <source>
        <dbReference type="EMBL" id="MEO9248037.1"/>
    </source>
</evidence>
<proteinExistence type="predicted"/>
<sequence length="228" mass="25411">MTQSTADQQATAAHRLPTIHDIDTRPIAVTPAQGTDLDPIWAAVVPETRARGNDIHLPISLAYAERLCAAYPGANSLLVRVAILLHDTGWAHVDEERIYSEGFTGNWRTAEIRFEHERQGCEVARRVLPGLGYDAEFIERVVAIIDGHDTRIESNSLEDSLVRDADRLWRFDHVGIATASTWFGLDPATYCDRLAREIVPELLTEAGYRMALADLERSNALLKTAVLR</sequence>
<comment type="caution">
    <text evidence="2">The sequence shown here is derived from an EMBL/GenBank/DDBJ whole genome shotgun (WGS) entry which is preliminary data.</text>
</comment>
<dbReference type="InterPro" id="IPR003607">
    <property type="entry name" value="HD/PDEase_dom"/>
</dbReference>
<accession>A0ABV0IKJ4</accession>
<name>A0ABV0IKJ4_9MICC</name>
<evidence type="ECO:0000259" key="1">
    <source>
        <dbReference type="Pfam" id="PF01966"/>
    </source>
</evidence>
<dbReference type="CDD" id="cd00077">
    <property type="entry name" value="HDc"/>
    <property type="match status" value="1"/>
</dbReference>
<dbReference type="InterPro" id="IPR006674">
    <property type="entry name" value="HD_domain"/>
</dbReference>
<dbReference type="SUPFAM" id="SSF109604">
    <property type="entry name" value="HD-domain/PDEase-like"/>
    <property type="match status" value="1"/>
</dbReference>
<dbReference type="RefSeq" id="WP_347920657.1">
    <property type="nucleotide sequence ID" value="NZ_JBDXMX010000004.1"/>
</dbReference>
<protein>
    <submittedName>
        <fullName evidence="2">HD domain-containing protein</fullName>
    </submittedName>
</protein>
<feature type="domain" description="HD" evidence="1">
    <location>
        <begin position="62"/>
        <end position="168"/>
    </location>
</feature>
<evidence type="ECO:0000313" key="3">
    <source>
        <dbReference type="Proteomes" id="UP001484097"/>
    </source>
</evidence>
<dbReference type="Gene3D" id="1.10.3210.10">
    <property type="entry name" value="Hypothetical protein af1432"/>
    <property type="match status" value="1"/>
</dbReference>
<organism evidence="2 3">
    <name type="scientific">Citricoccus nitrophenolicus</name>
    <dbReference type="NCBI Taxonomy" id="863575"/>
    <lineage>
        <taxon>Bacteria</taxon>
        <taxon>Bacillati</taxon>
        <taxon>Actinomycetota</taxon>
        <taxon>Actinomycetes</taxon>
        <taxon>Micrococcales</taxon>
        <taxon>Micrococcaceae</taxon>
        <taxon>Citricoccus</taxon>
    </lineage>
</organism>
<reference evidence="2 3" key="1">
    <citation type="submission" date="2024-05" db="EMBL/GenBank/DDBJ databases">
        <authorList>
            <person name="Yi C."/>
        </authorList>
    </citation>
    <scope>NUCLEOTIDE SEQUENCE [LARGE SCALE GENOMIC DNA]</scope>
    <source>
        <strain evidence="2 3">XS13</strain>
    </source>
</reference>
<dbReference type="Pfam" id="PF01966">
    <property type="entry name" value="HD"/>
    <property type="match status" value="1"/>
</dbReference>
<keyword evidence="3" id="KW-1185">Reference proteome</keyword>
<dbReference type="Proteomes" id="UP001484097">
    <property type="component" value="Unassembled WGS sequence"/>
</dbReference>